<protein>
    <submittedName>
        <fullName evidence="3">PEP-CTERM sorting domain-containing protein</fullName>
    </submittedName>
</protein>
<evidence type="ECO:0000313" key="3">
    <source>
        <dbReference type="EMBL" id="MCM5680571.1"/>
    </source>
</evidence>
<name>A0ABT0YPB8_9BURK</name>
<dbReference type="EMBL" id="JAMKFE010000007">
    <property type="protein sequence ID" value="MCM5680571.1"/>
    <property type="molecule type" value="Genomic_DNA"/>
</dbReference>
<dbReference type="Proteomes" id="UP001165541">
    <property type="component" value="Unassembled WGS sequence"/>
</dbReference>
<sequence>MKTQPLRLLKHALFAAVAAVALPAAAVPYEVTGGDALLTFSDEAVSTLSLISVSVTPSGGASTVTEGRAFSFPITDGSISGDLLASVQTDPGSGVTLTKGSTAITLDDFRIDVATQTLFGDVTIGDETTQDSALYNITTLVEDASDPLNRTLNASGMFLTASAVATLGNALGVPEFLQGVVGEVDFGTLNSNVMAAPVPEPSTYLMLGVGLAGIAALKRRRKGPTVHHGTAQPAAA</sequence>
<accession>A0ABT0YPB8</accession>
<evidence type="ECO:0000313" key="4">
    <source>
        <dbReference type="Proteomes" id="UP001165541"/>
    </source>
</evidence>
<dbReference type="NCBIfam" id="TIGR02595">
    <property type="entry name" value="PEP_CTERM"/>
    <property type="match status" value="1"/>
</dbReference>
<keyword evidence="1" id="KW-0732">Signal</keyword>
<dbReference type="Pfam" id="PF07589">
    <property type="entry name" value="PEP-CTERM"/>
    <property type="match status" value="1"/>
</dbReference>
<keyword evidence="4" id="KW-1185">Reference proteome</keyword>
<gene>
    <name evidence="3" type="ORF">M8A51_13645</name>
</gene>
<reference evidence="3" key="1">
    <citation type="submission" date="2022-05" db="EMBL/GenBank/DDBJ databases">
        <title>Schlegelella sp. nov., isolated from mangrove soil.</title>
        <authorList>
            <person name="Liu Y."/>
            <person name="Ge X."/>
            <person name="Liu W."/>
        </authorList>
    </citation>
    <scope>NUCLEOTIDE SEQUENCE</scope>
    <source>
        <strain evidence="3">S2-27</strain>
    </source>
</reference>
<organism evidence="3 4">
    <name type="scientific">Caldimonas mangrovi</name>
    <dbReference type="NCBI Taxonomy" id="2944811"/>
    <lineage>
        <taxon>Bacteria</taxon>
        <taxon>Pseudomonadati</taxon>
        <taxon>Pseudomonadota</taxon>
        <taxon>Betaproteobacteria</taxon>
        <taxon>Burkholderiales</taxon>
        <taxon>Sphaerotilaceae</taxon>
        <taxon>Caldimonas</taxon>
    </lineage>
</organism>
<feature type="domain" description="Ice-binding protein C-terminal" evidence="2">
    <location>
        <begin position="197"/>
        <end position="220"/>
    </location>
</feature>
<feature type="chain" id="PRO_5045130702" evidence="1">
    <location>
        <begin position="27"/>
        <end position="236"/>
    </location>
</feature>
<evidence type="ECO:0000256" key="1">
    <source>
        <dbReference type="SAM" id="SignalP"/>
    </source>
</evidence>
<dbReference type="RefSeq" id="WP_251779023.1">
    <property type="nucleotide sequence ID" value="NZ_JAMKFE010000007.1"/>
</dbReference>
<comment type="caution">
    <text evidence="3">The sequence shown here is derived from an EMBL/GenBank/DDBJ whole genome shotgun (WGS) entry which is preliminary data.</text>
</comment>
<dbReference type="InterPro" id="IPR013424">
    <property type="entry name" value="Ice-binding_C"/>
</dbReference>
<evidence type="ECO:0000259" key="2">
    <source>
        <dbReference type="Pfam" id="PF07589"/>
    </source>
</evidence>
<proteinExistence type="predicted"/>
<feature type="signal peptide" evidence="1">
    <location>
        <begin position="1"/>
        <end position="26"/>
    </location>
</feature>